<dbReference type="PANTHER" id="PTHR43174">
    <property type="entry name" value="UDP-N-ACETYLGLUCOSAMINE 2-EPIMERASE"/>
    <property type="match status" value="1"/>
</dbReference>
<dbReference type="SUPFAM" id="SSF53756">
    <property type="entry name" value="UDP-Glycosyltransferase/glycogen phosphorylase"/>
    <property type="match status" value="1"/>
</dbReference>
<reference evidence="3 4" key="1">
    <citation type="submission" date="2006-10" db="EMBL/GenBank/DDBJ databases">
        <title>Complete sequence of Syntrophobacter fumaroxidans MPOB.</title>
        <authorList>
            <consortium name="US DOE Joint Genome Institute"/>
            <person name="Copeland A."/>
            <person name="Lucas S."/>
            <person name="Lapidus A."/>
            <person name="Barry K."/>
            <person name="Detter J.C."/>
            <person name="Glavina del Rio T."/>
            <person name="Hammon N."/>
            <person name="Israni S."/>
            <person name="Pitluck S."/>
            <person name="Goltsman E.G."/>
            <person name="Martinez M."/>
            <person name="Schmutz J."/>
            <person name="Larimer F."/>
            <person name="Land M."/>
            <person name="Hauser L."/>
            <person name="Kyrpides N."/>
            <person name="Kim E."/>
            <person name="Boone D.R."/>
            <person name="Brockman F."/>
            <person name="Culley D."/>
            <person name="Ferry J."/>
            <person name="Gunsalus R."/>
            <person name="McInerney M.J."/>
            <person name="Morrison M."/>
            <person name="Plugge C."/>
            <person name="Rohlin L."/>
            <person name="Scholten J."/>
            <person name="Sieber J."/>
            <person name="Stams A.J.M."/>
            <person name="Worm P."/>
            <person name="Henstra A.M."/>
            <person name="Richardson P."/>
        </authorList>
    </citation>
    <scope>NUCLEOTIDE SEQUENCE [LARGE SCALE GENOMIC DNA]</scope>
    <source>
        <strain evidence="4">DSM 10017 / MPOB</strain>
    </source>
</reference>
<dbReference type="FunCoup" id="A0LNK1">
    <property type="interactions" value="392"/>
</dbReference>
<dbReference type="RefSeq" id="WP_011700128.1">
    <property type="nucleotide sequence ID" value="NC_008554.1"/>
</dbReference>
<dbReference type="Pfam" id="PF02350">
    <property type="entry name" value="Epimerase_2"/>
    <property type="match status" value="1"/>
</dbReference>
<dbReference type="InterPro" id="IPR029767">
    <property type="entry name" value="WecB-like"/>
</dbReference>
<dbReference type="AlphaFoldDB" id="A0LNK1"/>
<dbReference type="Gene3D" id="3.40.50.2000">
    <property type="entry name" value="Glycogen Phosphorylase B"/>
    <property type="match status" value="2"/>
</dbReference>
<gene>
    <name evidence="3" type="ordered locus">Sfum_3330</name>
</gene>
<dbReference type="HOGENOM" id="CLU_041674_0_1_7"/>
<keyword evidence="4" id="KW-1185">Reference proteome</keyword>
<dbReference type="KEGG" id="sfu:Sfum_3330"/>
<sequence>MKILHVVGARPNFMKVEPVARALAGLEGLDQILVHTGQHYDPDMSDVFFRELGLPAPDVNLEVGSGTHAVQTALIMMRFEETAGEQKPDLVMVYGDVNSTVASALVCAKLGIPVAHVEAGLRSFDRSMPEEINRLLTDQISDLLFTPSRDGNENLAREGIPQHKVHLVGNVMIDTLVRLLPAADRRWPELRRSLELNGNFGLVTLHRPANVDEPSRLARLMSSLETIADRLPLLFPVHPRTRDRLSIPGLKRANSSLRLMDPVGYLDFLALQKRARVVITDSGGIQEETTFLGVPCLTMRENTERPVTIATGTNTLVGSDPAGLEREVERVLDDGGKSGCVPPLWDGKTGERIAGIIGRLYL</sequence>
<dbReference type="PANTHER" id="PTHR43174:SF1">
    <property type="entry name" value="UDP-N-ACETYLGLUCOSAMINE 2-EPIMERASE"/>
    <property type="match status" value="1"/>
</dbReference>
<evidence type="ECO:0000256" key="1">
    <source>
        <dbReference type="RuleBase" id="RU003513"/>
    </source>
</evidence>
<dbReference type="GO" id="GO:0016853">
    <property type="term" value="F:isomerase activity"/>
    <property type="evidence" value="ECO:0007669"/>
    <property type="project" value="UniProtKB-KW"/>
</dbReference>
<dbReference type="eggNOG" id="COG0381">
    <property type="taxonomic scope" value="Bacteria"/>
</dbReference>
<dbReference type="CDD" id="cd03786">
    <property type="entry name" value="GTB_UDP-GlcNAc_2-Epimerase"/>
    <property type="match status" value="1"/>
</dbReference>
<dbReference type="NCBIfam" id="TIGR00236">
    <property type="entry name" value="wecB"/>
    <property type="match status" value="1"/>
</dbReference>
<feature type="domain" description="UDP-N-acetylglucosamine 2-epimerase" evidence="2">
    <location>
        <begin position="24"/>
        <end position="357"/>
    </location>
</feature>
<evidence type="ECO:0000259" key="2">
    <source>
        <dbReference type="Pfam" id="PF02350"/>
    </source>
</evidence>
<proteinExistence type="inferred from homology"/>
<dbReference type="OrthoDB" id="9803238at2"/>
<dbReference type="STRING" id="335543.Sfum_3330"/>
<accession>A0LNK1</accession>
<name>A0LNK1_SYNFM</name>
<keyword evidence="1" id="KW-0413">Isomerase</keyword>
<dbReference type="InParanoid" id="A0LNK1"/>
<dbReference type="EMBL" id="CP000478">
    <property type="protein sequence ID" value="ABK19003.1"/>
    <property type="molecule type" value="Genomic_DNA"/>
</dbReference>
<dbReference type="Proteomes" id="UP000001784">
    <property type="component" value="Chromosome"/>
</dbReference>
<evidence type="ECO:0000313" key="4">
    <source>
        <dbReference type="Proteomes" id="UP000001784"/>
    </source>
</evidence>
<comment type="similarity">
    <text evidence="1">Belongs to the UDP-N-acetylglucosamine 2-epimerase family.</text>
</comment>
<protein>
    <submittedName>
        <fullName evidence="3">UDP-N-acetylglucosamine 2-epimerase</fullName>
    </submittedName>
</protein>
<evidence type="ECO:0000313" key="3">
    <source>
        <dbReference type="EMBL" id="ABK19003.1"/>
    </source>
</evidence>
<organism evidence="3 4">
    <name type="scientific">Syntrophobacter fumaroxidans (strain DSM 10017 / MPOB)</name>
    <dbReference type="NCBI Taxonomy" id="335543"/>
    <lineage>
        <taxon>Bacteria</taxon>
        <taxon>Pseudomonadati</taxon>
        <taxon>Thermodesulfobacteriota</taxon>
        <taxon>Syntrophobacteria</taxon>
        <taxon>Syntrophobacterales</taxon>
        <taxon>Syntrophobacteraceae</taxon>
        <taxon>Syntrophobacter</taxon>
    </lineage>
</organism>
<dbReference type="InterPro" id="IPR003331">
    <property type="entry name" value="UDP_GlcNAc_Epimerase_2_dom"/>
</dbReference>